<dbReference type="PANTHER" id="PTHR13710:SF105">
    <property type="entry name" value="ATP-DEPENDENT DNA HELICASE Q1"/>
    <property type="match status" value="1"/>
</dbReference>
<dbReference type="GO" id="GO:0043138">
    <property type="term" value="F:3'-5' DNA helicase activity"/>
    <property type="evidence" value="ECO:0007669"/>
    <property type="project" value="UniProtKB-EC"/>
</dbReference>
<organism evidence="20 21">
    <name type="scientific">Bacillus cereus</name>
    <dbReference type="NCBI Taxonomy" id="1396"/>
    <lineage>
        <taxon>Bacteria</taxon>
        <taxon>Bacillati</taxon>
        <taxon>Bacillota</taxon>
        <taxon>Bacilli</taxon>
        <taxon>Bacillales</taxon>
        <taxon>Bacillaceae</taxon>
        <taxon>Bacillus</taxon>
        <taxon>Bacillus cereus group</taxon>
    </lineage>
</organism>
<accession>A0A2B9E8B0</accession>
<dbReference type="SMART" id="SM00956">
    <property type="entry name" value="RQC"/>
    <property type="match status" value="1"/>
</dbReference>
<dbReference type="Gene3D" id="3.40.50.300">
    <property type="entry name" value="P-loop containing nucleotide triphosphate hydrolases"/>
    <property type="match status" value="2"/>
</dbReference>
<evidence type="ECO:0000256" key="13">
    <source>
        <dbReference type="ARBA" id="ARBA00023204"/>
    </source>
</evidence>
<evidence type="ECO:0000256" key="10">
    <source>
        <dbReference type="ARBA" id="ARBA00022840"/>
    </source>
</evidence>
<dbReference type="AlphaFoldDB" id="A0A2B9E8B0"/>
<evidence type="ECO:0000256" key="6">
    <source>
        <dbReference type="ARBA" id="ARBA00022763"/>
    </source>
</evidence>
<keyword evidence="12" id="KW-0233">DNA recombination</keyword>
<dbReference type="SUPFAM" id="SSF47819">
    <property type="entry name" value="HRDC-like"/>
    <property type="match status" value="1"/>
</dbReference>
<dbReference type="GO" id="GO:0003677">
    <property type="term" value="F:DNA binding"/>
    <property type="evidence" value="ECO:0007669"/>
    <property type="project" value="UniProtKB-KW"/>
</dbReference>
<dbReference type="InterPro" id="IPR011545">
    <property type="entry name" value="DEAD/DEAH_box_helicase_dom"/>
</dbReference>
<keyword evidence="13" id="KW-0234">DNA repair</keyword>
<dbReference type="InterPro" id="IPR001650">
    <property type="entry name" value="Helicase_C-like"/>
</dbReference>
<dbReference type="GO" id="GO:0006260">
    <property type="term" value="P:DNA replication"/>
    <property type="evidence" value="ECO:0007669"/>
    <property type="project" value="InterPro"/>
</dbReference>
<dbReference type="FunFam" id="1.10.10.10:FF:000564">
    <property type="entry name" value="ATP-dependent DNA helicase RecQ"/>
    <property type="match status" value="1"/>
</dbReference>
<evidence type="ECO:0000256" key="3">
    <source>
        <dbReference type="ARBA" id="ARBA00005446"/>
    </source>
</evidence>
<dbReference type="Gene3D" id="1.10.10.10">
    <property type="entry name" value="Winged helix-like DNA-binding domain superfamily/Winged helix DNA-binding domain"/>
    <property type="match status" value="1"/>
</dbReference>
<keyword evidence="5" id="KW-0547">Nucleotide-binding</keyword>
<keyword evidence="10" id="KW-0067">ATP-binding</keyword>
<comment type="catalytic activity">
    <reaction evidence="15">
        <text>Couples ATP hydrolysis with the unwinding of duplex DNA by translocating in the 3'-5' direction.</text>
        <dbReference type="EC" id="5.6.2.4"/>
    </reaction>
</comment>
<dbReference type="InterPro" id="IPR029491">
    <property type="entry name" value="Helicase_HTH"/>
</dbReference>
<evidence type="ECO:0000259" key="19">
    <source>
        <dbReference type="PROSITE" id="PS51194"/>
    </source>
</evidence>
<dbReference type="CDD" id="cd17920">
    <property type="entry name" value="DEXHc_RecQ"/>
    <property type="match status" value="1"/>
</dbReference>
<dbReference type="SMART" id="SM00341">
    <property type="entry name" value="HRDC"/>
    <property type="match status" value="1"/>
</dbReference>
<dbReference type="FunFam" id="3.40.50.300:FF:001746">
    <property type="entry name" value="ATP-dependent DNA helicase recQ"/>
    <property type="match status" value="1"/>
</dbReference>
<dbReference type="GO" id="GO:0005737">
    <property type="term" value="C:cytoplasm"/>
    <property type="evidence" value="ECO:0007669"/>
    <property type="project" value="TreeGrafter"/>
</dbReference>
<dbReference type="FunFam" id="3.40.50.300:FF:000296">
    <property type="entry name" value="ATP-dependent DNA helicase RecQ"/>
    <property type="match status" value="1"/>
</dbReference>
<evidence type="ECO:0000313" key="21">
    <source>
        <dbReference type="Proteomes" id="UP000222054"/>
    </source>
</evidence>
<dbReference type="GO" id="GO:0009432">
    <property type="term" value="P:SOS response"/>
    <property type="evidence" value="ECO:0007669"/>
    <property type="project" value="UniProtKB-UniRule"/>
</dbReference>
<name>A0A2B9E8B0_BACCE</name>
<protein>
    <recommendedName>
        <fullName evidence="16">DNA helicase RecQ</fullName>
        <ecNumber evidence="16">5.6.2.4</ecNumber>
    </recommendedName>
</protein>
<dbReference type="Pfam" id="PF00270">
    <property type="entry name" value="DEAD"/>
    <property type="match status" value="1"/>
</dbReference>
<keyword evidence="9" id="KW-0862">Zinc</keyword>
<feature type="domain" description="Helicase C-terminal" evidence="19">
    <location>
        <begin position="219"/>
        <end position="365"/>
    </location>
</feature>
<dbReference type="NCBIfam" id="TIGR00614">
    <property type="entry name" value="recQ_fam"/>
    <property type="match status" value="1"/>
</dbReference>
<evidence type="ECO:0000313" key="20">
    <source>
        <dbReference type="EMBL" id="PGM96113.1"/>
    </source>
</evidence>
<dbReference type="GO" id="GO:0005524">
    <property type="term" value="F:ATP binding"/>
    <property type="evidence" value="ECO:0007669"/>
    <property type="project" value="UniProtKB-KW"/>
</dbReference>
<sequence length="705" mass="80293">MFTKAQELLASYFGYSSFRRGQDETIKNVLDGKDTVCIMPTGGGKSICYQIPALVFEGTTLVISPLISLMKDQVDTLIQNGISATYINSSISITEANQRIQLAKQGHYKLLYVAPERLDSMEFVDQLIDMKIPMIAIDEAHCISQWGHDFRPSYLHIHRILDYLPEKPLVLALTATATPQVRDDICTTLEINQENTIMTTFERENLSFSVIKGQDRNAYLADYIRQNQKESGIIYAATRKVVDQLYEDLGKAGVSVSKYHAGMSDHDRNEQQELFLRDEISVMVATSAFGMGIDKSNIRYVIHYQLPKNMESYYQEAGRAGRDGLDSECILLYSSQDVQVQRFLIDQSTGESRFSNELEKLQNMTDYCHTEQCLQSFILQYFGEEPKEDCGRCGNCTDDRESIDVTRESQMILSCMIRTNQRFGKQMIAQVLTGSKNKKVIEFNFHTLPTYGLLSNRSVKEVSEFIEFLISDELIAVEHGTYPTLKVTEKGKEVLLGKENVLRKERVETRQIVQDHPLFEVLREVRKEIAQGEGVPPFVIFSDQTLKDMCAKMPQSDSELLTVKGIGEHKLVKYGAHFLQAVQHFIEDNPNYAESIKTEVVSERKKSGKASANSHIETYEMYKQGIDLNEIAKDRGLSRQTIENHLIRSFEDGMEVEWQSFVPTEYEALIETAVQNAEGGLKSIKEQLPGEVSYFMIRAYLQIRK</sequence>
<dbReference type="InterPro" id="IPR010997">
    <property type="entry name" value="HRDC-like_sf"/>
</dbReference>
<dbReference type="PROSITE" id="PS51192">
    <property type="entry name" value="HELICASE_ATP_BIND_1"/>
    <property type="match status" value="1"/>
</dbReference>
<comment type="similarity">
    <text evidence="3">Belongs to the helicase family. RecQ subfamily.</text>
</comment>
<dbReference type="GO" id="GO:0006310">
    <property type="term" value="P:DNA recombination"/>
    <property type="evidence" value="ECO:0007669"/>
    <property type="project" value="UniProtKB-UniRule"/>
</dbReference>
<dbReference type="Gene3D" id="1.10.150.80">
    <property type="entry name" value="HRDC domain"/>
    <property type="match status" value="1"/>
</dbReference>
<keyword evidence="4" id="KW-0479">Metal-binding</keyword>
<dbReference type="InterPro" id="IPR036388">
    <property type="entry name" value="WH-like_DNA-bd_sf"/>
</dbReference>
<evidence type="ECO:0000256" key="15">
    <source>
        <dbReference type="ARBA" id="ARBA00034617"/>
    </source>
</evidence>
<dbReference type="Proteomes" id="UP000222054">
    <property type="component" value="Unassembled WGS sequence"/>
</dbReference>
<dbReference type="InterPro" id="IPR027417">
    <property type="entry name" value="P-loop_NTPase"/>
</dbReference>
<comment type="caution">
    <text evidence="20">The sequence shown here is derived from an EMBL/GenBank/DDBJ whole genome shotgun (WGS) entry which is preliminary data.</text>
</comment>
<evidence type="ECO:0000256" key="11">
    <source>
        <dbReference type="ARBA" id="ARBA00023125"/>
    </source>
</evidence>
<dbReference type="InterPro" id="IPR002121">
    <property type="entry name" value="HRDC_dom"/>
</dbReference>
<dbReference type="SUPFAM" id="SSF52540">
    <property type="entry name" value="P-loop containing nucleoside triphosphate hydrolases"/>
    <property type="match status" value="1"/>
</dbReference>
<dbReference type="Pfam" id="PF14493">
    <property type="entry name" value="HTH_40"/>
    <property type="match status" value="1"/>
</dbReference>
<dbReference type="PROSITE" id="PS50967">
    <property type="entry name" value="HRDC"/>
    <property type="match status" value="1"/>
</dbReference>
<dbReference type="SMART" id="SM00487">
    <property type="entry name" value="DEXDc"/>
    <property type="match status" value="1"/>
</dbReference>
<evidence type="ECO:0000259" key="17">
    <source>
        <dbReference type="PROSITE" id="PS50967"/>
    </source>
</evidence>
<dbReference type="EC" id="5.6.2.4" evidence="16"/>
<dbReference type="FunFam" id="1.10.150.80:FF:000002">
    <property type="entry name" value="ATP-dependent DNA helicase RecQ"/>
    <property type="match status" value="1"/>
</dbReference>
<dbReference type="Pfam" id="PF00570">
    <property type="entry name" value="HRDC"/>
    <property type="match status" value="1"/>
</dbReference>
<dbReference type="CDD" id="cd18794">
    <property type="entry name" value="SF2_C_RecQ"/>
    <property type="match status" value="1"/>
</dbReference>
<feature type="domain" description="HRDC" evidence="17">
    <location>
        <begin position="512"/>
        <end position="592"/>
    </location>
</feature>
<keyword evidence="14" id="KW-0413">Isomerase</keyword>
<evidence type="ECO:0000256" key="7">
    <source>
        <dbReference type="ARBA" id="ARBA00022801"/>
    </source>
</evidence>
<dbReference type="PROSITE" id="PS51194">
    <property type="entry name" value="HELICASE_CTER"/>
    <property type="match status" value="1"/>
</dbReference>
<evidence type="ECO:0000256" key="5">
    <source>
        <dbReference type="ARBA" id="ARBA00022741"/>
    </source>
</evidence>
<dbReference type="GO" id="GO:0046872">
    <property type="term" value="F:metal ion binding"/>
    <property type="evidence" value="ECO:0007669"/>
    <property type="project" value="UniProtKB-KW"/>
</dbReference>
<dbReference type="InterPro" id="IPR014001">
    <property type="entry name" value="Helicase_ATP-bd"/>
</dbReference>
<keyword evidence="8 20" id="KW-0347">Helicase</keyword>
<dbReference type="Pfam" id="PF00271">
    <property type="entry name" value="Helicase_C"/>
    <property type="match status" value="1"/>
</dbReference>
<evidence type="ECO:0000256" key="1">
    <source>
        <dbReference type="ARBA" id="ARBA00001946"/>
    </source>
</evidence>
<reference evidence="20 21" key="1">
    <citation type="submission" date="2017-09" db="EMBL/GenBank/DDBJ databases">
        <title>Large-scale bioinformatics analysis of Bacillus genomes uncovers conserved roles of natural products in bacterial physiology.</title>
        <authorList>
            <consortium name="Agbiome Team Llc"/>
            <person name="Bleich R.M."/>
            <person name="Grubbs K.J."/>
            <person name="Santa Maria K.C."/>
            <person name="Allen S.E."/>
            <person name="Farag S."/>
            <person name="Shank E.A."/>
            <person name="Bowers A."/>
        </authorList>
    </citation>
    <scope>NUCLEOTIDE SEQUENCE [LARGE SCALE GENOMIC DNA]</scope>
    <source>
        <strain evidence="20 21">AFS053130</strain>
    </source>
</reference>
<dbReference type="GO" id="GO:0009378">
    <property type="term" value="F:four-way junction helicase activity"/>
    <property type="evidence" value="ECO:0007669"/>
    <property type="project" value="TreeGrafter"/>
</dbReference>
<evidence type="ECO:0000259" key="18">
    <source>
        <dbReference type="PROSITE" id="PS51192"/>
    </source>
</evidence>
<evidence type="ECO:0000256" key="2">
    <source>
        <dbReference type="ARBA" id="ARBA00001947"/>
    </source>
</evidence>
<comment type="cofactor">
    <cofactor evidence="1">
        <name>Mg(2+)</name>
        <dbReference type="ChEBI" id="CHEBI:18420"/>
    </cofactor>
</comment>
<dbReference type="NCBIfam" id="TIGR01389">
    <property type="entry name" value="recQ"/>
    <property type="match status" value="1"/>
</dbReference>
<keyword evidence="6" id="KW-0227">DNA damage</keyword>
<dbReference type="EMBL" id="NUHO01000027">
    <property type="protein sequence ID" value="PGM96113.1"/>
    <property type="molecule type" value="Genomic_DNA"/>
</dbReference>
<proteinExistence type="inferred from homology"/>
<dbReference type="RefSeq" id="WP_098776189.1">
    <property type="nucleotide sequence ID" value="NZ_NUHO01000027.1"/>
</dbReference>
<dbReference type="Pfam" id="PF16124">
    <property type="entry name" value="RecQ_Zn_bind"/>
    <property type="match status" value="1"/>
</dbReference>
<dbReference type="GO" id="GO:0016787">
    <property type="term" value="F:hydrolase activity"/>
    <property type="evidence" value="ECO:0007669"/>
    <property type="project" value="UniProtKB-KW"/>
</dbReference>
<dbReference type="InterPro" id="IPR006293">
    <property type="entry name" value="DNA_helicase_ATP-dep_RecQ_bac"/>
</dbReference>
<evidence type="ECO:0000256" key="4">
    <source>
        <dbReference type="ARBA" id="ARBA00022723"/>
    </source>
</evidence>
<dbReference type="InterPro" id="IPR036390">
    <property type="entry name" value="WH_DNA-bd_sf"/>
</dbReference>
<evidence type="ECO:0000256" key="16">
    <source>
        <dbReference type="NCBIfam" id="TIGR01389"/>
    </source>
</evidence>
<evidence type="ECO:0000256" key="9">
    <source>
        <dbReference type="ARBA" id="ARBA00022833"/>
    </source>
</evidence>
<keyword evidence="7" id="KW-0378">Hydrolase</keyword>
<dbReference type="GO" id="GO:0043590">
    <property type="term" value="C:bacterial nucleoid"/>
    <property type="evidence" value="ECO:0007669"/>
    <property type="project" value="TreeGrafter"/>
</dbReference>
<evidence type="ECO:0000256" key="12">
    <source>
        <dbReference type="ARBA" id="ARBA00023172"/>
    </source>
</evidence>
<feature type="domain" description="Helicase ATP-binding" evidence="18">
    <location>
        <begin position="26"/>
        <end position="195"/>
    </location>
</feature>
<dbReference type="InterPro" id="IPR004589">
    <property type="entry name" value="DNA_helicase_ATP-dep_RecQ"/>
</dbReference>
<dbReference type="GO" id="GO:0030894">
    <property type="term" value="C:replisome"/>
    <property type="evidence" value="ECO:0007669"/>
    <property type="project" value="TreeGrafter"/>
</dbReference>
<evidence type="ECO:0000256" key="14">
    <source>
        <dbReference type="ARBA" id="ARBA00023235"/>
    </source>
</evidence>
<dbReference type="InterPro" id="IPR032284">
    <property type="entry name" value="RecQ_Zn-bd"/>
</dbReference>
<dbReference type="SUPFAM" id="SSF46785">
    <property type="entry name" value="Winged helix' DNA-binding domain"/>
    <property type="match status" value="1"/>
</dbReference>
<dbReference type="InterPro" id="IPR018982">
    <property type="entry name" value="RQC_domain"/>
</dbReference>
<keyword evidence="11" id="KW-0238">DNA-binding</keyword>
<dbReference type="GO" id="GO:0006281">
    <property type="term" value="P:DNA repair"/>
    <property type="evidence" value="ECO:0007669"/>
    <property type="project" value="UniProtKB-KW"/>
</dbReference>
<gene>
    <name evidence="20" type="primary">recQ</name>
    <name evidence="20" type="ORF">CN958_05815</name>
</gene>
<comment type="cofactor">
    <cofactor evidence="2">
        <name>Zn(2+)</name>
        <dbReference type="ChEBI" id="CHEBI:29105"/>
    </cofactor>
</comment>
<evidence type="ECO:0000256" key="8">
    <source>
        <dbReference type="ARBA" id="ARBA00022806"/>
    </source>
</evidence>
<dbReference type="PANTHER" id="PTHR13710">
    <property type="entry name" value="DNA HELICASE RECQ FAMILY MEMBER"/>
    <property type="match status" value="1"/>
</dbReference>
<dbReference type="SMART" id="SM00490">
    <property type="entry name" value="HELICc"/>
    <property type="match status" value="1"/>
</dbReference>
<dbReference type="Pfam" id="PF09382">
    <property type="entry name" value="RQC"/>
    <property type="match status" value="1"/>
</dbReference>
<dbReference type="InterPro" id="IPR044876">
    <property type="entry name" value="HRDC_dom_sf"/>
</dbReference>